<protein>
    <recommendedName>
        <fullName evidence="4">BED-type domain-containing protein</fullName>
    </recommendedName>
</protein>
<dbReference type="OrthoDB" id="133033at2759"/>
<reference evidence="2 3" key="1">
    <citation type="submission" date="2018-09" db="EMBL/GenBank/DDBJ databases">
        <title>Genomic investigation of the strawberry pathogen Phytophthora fragariae indicates pathogenicity is determined by transcriptional variation in three key races.</title>
        <authorList>
            <person name="Adams T.M."/>
            <person name="Armitage A.D."/>
            <person name="Sobczyk M.K."/>
            <person name="Bates H.J."/>
            <person name="Dunwell J.M."/>
            <person name="Nellist C.F."/>
            <person name="Harrison R.J."/>
        </authorList>
    </citation>
    <scope>NUCLEOTIDE SEQUENCE [LARGE SCALE GENOMIC DNA]</scope>
    <source>
        <strain evidence="2 3">SCRP324</strain>
    </source>
</reference>
<feature type="compositionally biased region" description="Low complexity" evidence="1">
    <location>
        <begin position="7"/>
        <end position="18"/>
    </location>
</feature>
<gene>
    <name evidence="2" type="ORF">PR002_g26600</name>
</gene>
<feature type="region of interest" description="Disordered" evidence="1">
    <location>
        <begin position="167"/>
        <end position="187"/>
    </location>
</feature>
<organism evidence="2 3">
    <name type="scientific">Phytophthora rubi</name>
    <dbReference type="NCBI Taxonomy" id="129364"/>
    <lineage>
        <taxon>Eukaryota</taxon>
        <taxon>Sar</taxon>
        <taxon>Stramenopiles</taxon>
        <taxon>Oomycota</taxon>
        <taxon>Peronosporomycetes</taxon>
        <taxon>Peronosporales</taxon>
        <taxon>Peronosporaceae</taxon>
        <taxon>Phytophthora</taxon>
    </lineage>
</organism>
<dbReference type="EMBL" id="QXFU01003874">
    <property type="protein sequence ID" value="KAE8972160.1"/>
    <property type="molecule type" value="Genomic_DNA"/>
</dbReference>
<dbReference type="Proteomes" id="UP000435112">
    <property type="component" value="Unassembled WGS sequence"/>
</dbReference>
<sequence length="217" mass="23819">MAPSPAQGGSSQRSLQRQTPPLSCVRRRLTPRSLARSPNVRYSPYPQQTCQRRRVSDSPASSDQATVEGRFEDGQSEQGSFPRATAEEEDHPPAVAKPGRKHGHIWRHFKKIDPKKTHGRVQCHGCRQYLGSSKPQRNMVPHVLQCDNISLLDTHFVRRVYNVPEGATTVSPSQPVAPGAAPTVPAQASVPQASANFQTASPVTQEQFDMMLAPVTP</sequence>
<evidence type="ECO:0008006" key="4">
    <source>
        <dbReference type="Google" id="ProtNLM"/>
    </source>
</evidence>
<comment type="caution">
    <text evidence="2">The sequence shown here is derived from an EMBL/GenBank/DDBJ whole genome shotgun (WGS) entry which is preliminary data.</text>
</comment>
<evidence type="ECO:0000313" key="3">
    <source>
        <dbReference type="Proteomes" id="UP000435112"/>
    </source>
</evidence>
<name>A0A6A3HQC4_9STRA</name>
<accession>A0A6A3HQC4</accession>
<evidence type="ECO:0000313" key="2">
    <source>
        <dbReference type="EMBL" id="KAE8972160.1"/>
    </source>
</evidence>
<evidence type="ECO:0000256" key="1">
    <source>
        <dbReference type="SAM" id="MobiDB-lite"/>
    </source>
</evidence>
<proteinExistence type="predicted"/>
<feature type="compositionally biased region" description="Low complexity" evidence="1">
    <location>
        <begin position="174"/>
        <end position="187"/>
    </location>
</feature>
<dbReference type="AlphaFoldDB" id="A0A6A3HQC4"/>
<feature type="region of interest" description="Disordered" evidence="1">
    <location>
        <begin position="1"/>
        <end position="102"/>
    </location>
</feature>